<dbReference type="CDD" id="cd05819">
    <property type="entry name" value="NHL"/>
    <property type="match status" value="1"/>
</dbReference>
<gene>
    <name evidence="4" type="ORF">BLW93_02980</name>
</gene>
<organism evidence="4 5">
    <name type="scientific">Desulfurobacterium indicum</name>
    <dbReference type="NCBI Taxonomy" id="1914305"/>
    <lineage>
        <taxon>Bacteria</taxon>
        <taxon>Pseudomonadati</taxon>
        <taxon>Aquificota</taxon>
        <taxon>Aquificia</taxon>
        <taxon>Desulfurobacteriales</taxon>
        <taxon>Desulfurobacteriaceae</taxon>
        <taxon>Desulfurobacterium</taxon>
    </lineage>
</organism>
<feature type="domain" description="SMP-30/Gluconolactonase/LRE-like region" evidence="3">
    <location>
        <begin position="37"/>
        <end position="251"/>
    </location>
</feature>
<dbReference type="STRING" id="1914305.BLW93_02980"/>
<reference evidence="4 5" key="1">
    <citation type="submission" date="2016-10" db="EMBL/GenBank/DDBJ databases">
        <title>Genome sequence of a sulfur-reducing bacterium Desulfurobacterium indicum K6013.</title>
        <authorList>
            <person name="Cao J."/>
            <person name="Shao Z."/>
            <person name="Alain K."/>
            <person name="Jebbar M."/>
        </authorList>
    </citation>
    <scope>NUCLEOTIDE SEQUENCE [LARGE SCALE GENOMIC DNA]</scope>
    <source>
        <strain evidence="4 5">K6013</strain>
    </source>
</reference>
<dbReference type="Gene3D" id="2.120.10.30">
    <property type="entry name" value="TolB, C-terminal domain"/>
    <property type="match status" value="2"/>
</dbReference>
<dbReference type="EMBL" id="MOEN01000007">
    <property type="protein sequence ID" value="OMH40891.1"/>
    <property type="molecule type" value="Genomic_DNA"/>
</dbReference>
<evidence type="ECO:0000256" key="2">
    <source>
        <dbReference type="PROSITE-ProRule" id="PRU00504"/>
    </source>
</evidence>
<dbReference type="InterPro" id="IPR011042">
    <property type="entry name" value="6-blade_b-propeller_TolB-like"/>
</dbReference>
<comment type="caution">
    <text evidence="4">The sequence shown here is derived from an EMBL/GenBank/DDBJ whole genome shotgun (WGS) entry which is preliminary data.</text>
</comment>
<dbReference type="RefSeq" id="WP_076712629.1">
    <property type="nucleotide sequence ID" value="NZ_MOEN01000007.1"/>
</dbReference>
<evidence type="ECO:0000313" key="5">
    <source>
        <dbReference type="Proteomes" id="UP000187408"/>
    </source>
</evidence>
<dbReference type="GO" id="GO:0061630">
    <property type="term" value="F:ubiquitin protein ligase activity"/>
    <property type="evidence" value="ECO:0007669"/>
    <property type="project" value="TreeGrafter"/>
</dbReference>
<dbReference type="GO" id="GO:0000209">
    <property type="term" value="P:protein polyubiquitination"/>
    <property type="evidence" value="ECO:0007669"/>
    <property type="project" value="TreeGrafter"/>
</dbReference>
<evidence type="ECO:0000256" key="1">
    <source>
        <dbReference type="ARBA" id="ARBA00022737"/>
    </source>
</evidence>
<dbReference type="SUPFAM" id="SSF101898">
    <property type="entry name" value="NHL repeat"/>
    <property type="match status" value="1"/>
</dbReference>
<dbReference type="InterPro" id="IPR013658">
    <property type="entry name" value="SGL"/>
</dbReference>
<keyword evidence="1" id="KW-0677">Repeat</keyword>
<proteinExistence type="predicted"/>
<dbReference type="PANTHER" id="PTHR24104:SF25">
    <property type="entry name" value="PROTEIN LIN-41"/>
    <property type="match status" value="1"/>
</dbReference>
<keyword evidence="5" id="KW-1185">Reference proteome</keyword>
<protein>
    <submittedName>
        <fullName evidence="4">6-bladed beta-propeller</fullName>
    </submittedName>
</protein>
<dbReference type="OrthoDB" id="9799230at2"/>
<dbReference type="Pfam" id="PF08450">
    <property type="entry name" value="SGL"/>
    <property type="match status" value="1"/>
</dbReference>
<dbReference type="InterPro" id="IPR001258">
    <property type="entry name" value="NHL_repeat"/>
</dbReference>
<dbReference type="PANTHER" id="PTHR24104">
    <property type="entry name" value="E3 UBIQUITIN-PROTEIN LIGASE NHLRC1-RELATED"/>
    <property type="match status" value="1"/>
</dbReference>
<name>A0A1R1MM46_9BACT</name>
<dbReference type="Proteomes" id="UP000187408">
    <property type="component" value="Unassembled WGS sequence"/>
</dbReference>
<sequence length="268" mass="28951">MRFLIAVLFTIVSFTVPSFAGEISGNFKFPSDIAVSSNRIYVVDGLNGRIVVLSKEGKKLSTIKADNPYGIYVDADNIYVASQSGKVFVFSKDGELKKTIDVSGRLVDVVKLGDNLWVTDAKNNCVKVVSLKTGKLIKSIGEKGSVPGDFVSPFMLATDGKDVYVVDSINARVEVFDKDGNFVRTFGDFGVEEGDLYRPKGIAVFNGEVAVSDVVNGAVQLFNPYGAFDGVVAKGLQYPISIAYDAGTLYVLEPLKNKILTFNVQGVK</sequence>
<dbReference type="GO" id="GO:0008270">
    <property type="term" value="F:zinc ion binding"/>
    <property type="evidence" value="ECO:0007669"/>
    <property type="project" value="UniProtKB-KW"/>
</dbReference>
<dbReference type="PROSITE" id="PS51125">
    <property type="entry name" value="NHL"/>
    <property type="match status" value="2"/>
</dbReference>
<dbReference type="GO" id="GO:0043161">
    <property type="term" value="P:proteasome-mediated ubiquitin-dependent protein catabolic process"/>
    <property type="evidence" value="ECO:0007669"/>
    <property type="project" value="TreeGrafter"/>
</dbReference>
<accession>A0A1R1MM46</accession>
<dbReference type="InterPro" id="IPR050952">
    <property type="entry name" value="TRIM-NHL_E3_ligases"/>
</dbReference>
<feature type="repeat" description="NHL" evidence="2">
    <location>
        <begin position="183"/>
        <end position="225"/>
    </location>
</feature>
<evidence type="ECO:0000259" key="3">
    <source>
        <dbReference type="Pfam" id="PF08450"/>
    </source>
</evidence>
<dbReference type="AlphaFoldDB" id="A0A1R1MM46"/>
<evidence type="ECO:0000313" key="4">
    <source>
        <dbReference type="EMBL" id="OMH40891.1"/>
    </source>
</evidence>
<feature type="repeat" description="NHL" evidence="2">
    <location>
        <begin position="25"/>
        <end position="56"/>
    </location>
</feature>